<sequence>MLYERAVFNGDPTAVETAQRDLDGVEADLALARGRILHARFLANRREDQGELTLFERAAELYGGLGDVRGEAESWFWVGIFHQVVRDDNATALPALERSYQLAEQADDRLTRSYAVRHLGFAAQADGDRDLARDRLTESVRLRQEIGFAPGVAAGLLALAELAAESGDVPGARTLLAQADVVAQASGAAGTQVWIAAARDELPPVES</sequence>
<accession>A0ABP9RQD0</accession>
<gene>
    <name evidence="1" type="ORF">GCM10023322_19860</name>
</gene>
<evidence type="ECO:0008006" key="3">
    <source>
        <dbReference type="Google" id="ProtNLM"/>
    </source>
</evidence>
<protein>
    <recommendedName>
        <fullName evidence="3">Tetratricopeptide repeat protein</fullName>
    </recommendedName>
</protein>
<name>A0ABP9RQD0_9ACTN</name>
<dbReference type="InterPro" id="IPR011990">
    <property type="entry name" value="TPR-like_helical_dom_sf"/>
</dbReference>
<dbReference type="EMBL" id="BAABJQ010000004">
    <property type="protein sequence ID" value="GAA5182571.1"/>
    <property type="molecule type" value="Genomic_DNA"/>
</dbReference>
<dbReference type="Proteomes" id="UP001501570">
    <property type="component" value="Unassembled WGS sequence"/>
</dbReference>
<comment type="caution">
    <text evidence="1">The sequence shown here is derived from an EMBL/GenBank/DDBJ whole genome shotgun (WGS) entry which is preliminary data.</text>
</comment>
<reference evidence="2" key="1">
    <citation type="journal article" date="2019" name="Int. J. Syst. Evol. Microbiol.">
        <title>The Global Catalogue of Microorganisms (GCM) 10K type strain sequencing project: providing services to taxonomists for standard genome sequencing and annotation.</title>
        <authorList>
            <consortium name="The Broad Institute Genomics Platform"/>
            <consortium name="The Broad Institute Genome Sequencing Center for Infectious Disease"/>
            <person name="Wu L."/>
            <person name="Ma J."/>
        </authorList>
    </citation>
    <scope>NUCLEOTIDE SEQUENCE [LARGE SCALE GENOMIC DNA]</scope>
    <source>
        <strain evidence="2">JCM 18304</strain>
    </source>
</reference>
<evidence type="ECO:0000313" key="2">
    <source>
        <dbReference type="Proteomes" id="UP001501570"/>
    </source>
</evidence>
<dbReference type="SUPFAM" id="SSF48452">
    <property type="entry name" value="TPR-like"/>
    <property type="match status" value="1"/>
</dbReference>
<proteinExistence type="predicted"/>
<evidence type="ECO:0000313" key="1">
    <source>
        <dbReference type="EMBL" id="GAA5182571.1"/>
    </source>
</evidence>
<keyword evidence="2" id="KW-1185">Reference proteome</keyword>
<dbReference type="Gene3D" id="1.25.40.10">
    <property type="entry name" value="Tetratricopeptide repeat domain"/>
    <property type="match status" value="1"/>
</dbReference>
<organism evidence="1 2">
    <name type="scientific">Rugosimonospora acidiphila</name>
    <dbReference type="NCBI Taxonomy" id="556531"/>
    <lineage>
        <taxon>Bacteria</taxon>
        <taxon>Bacillati</taxon>
        <taxon>Actinomycetota</taxon>
        <taxon>Actinomycetes</taxon>
        <taxon>Micromonosporales</taxon>
        <taxon>Micromonosporaceae</taxon>
        <taxon>Rugosimonospora</taxon>
    </lineage>
</organism>